<evidence type="ECO:0000313" key="3">
    <source>
        <dbReference type="Proteomes" id="UP000004816"/>
    </source>
</evidence>
<dbReference type="RefSeq" id="WP_007468883.1">
    <property type="nucleotide sequence ID" value="NZ_KI391954.1"/>
</dbReference>
<dbReference type="SUPFAM" id="SSF109854">
    <property type="entry name" value="DinB/YfiT-like putative metalloenzymes"/>
    <property type="match status" value="1"/>
</dbReference>
<dbReference type="STRING" id="679197.HMPREF9336_01291"/>
<dbReference type="AlphaFoldDB" id="E5XP70"/>
<evidence type="ECO:0000259" key="1">
    <source>
        <dbReference type="Pfam" id="PF11716"/>
    </source>
</evidence>
<organism evidence="2 3">
    <name type="scientific">Segniliparus rugosus (strain ATCC BAA-974 / DSM 45345 / CCUG 50838 / CIP 108380 / JCM 13579 / CDC 945)</name>
    <dbReference type="NCBI Taxonomy" id="679197"/>
    <lineage>
        <taxon>Bacteria</taxon>
        <taxon>Bacillati</taxon>
        <taxon>Actinomycetota</taxon>
        <taxon>Actinomycetes</taxon>
        <taxon>Mycobacteriales</taxon>
        <taxon>Segniliparaceae</taxon>
        <taxon>Segniliparus</taxon>
    </lineage>
</organism>
<dbReference type="Proteomes" id="UP000004816">
    <property type="component" value="Unassembled WGS sequence"/>
</dbReference>
<dbReference type="InterPro" id="IPR017517">
    <property type="entry name" value="Maleyloyr_isom"/>
</dbReference>
<dbReference type="EMBL" id="ACZI02000003">
    <property type="protein sequence ID" value="EFV13852.1"/>
    <property type="molecule type" value="Genomic_DNA"/>
</dbReference>
<name>E5XP70_SEGRC</name>
<dbReference type="GO" id="GO:0046872">
    <property type="term" value="F:metal ion binding"/>
    <property type="evidence" value="ECO:0007669"/>
    <property type="project" value="InterPro"/>
</dbReference>
<dbReference type="InterPro" id="IPR034660">
    <property type="entry name" value="DinB/YfiT-like"/>
</dbReference>
<dbReference type="eggNOG" id="COG0243">
    <property type="taxonomic scope" value="Bacteria"/>
</dbReference>
<dbReference type="InterPro" id="IPR017519">
    <property type="entry name" value="CHP03085"/>
</dbReference>
<comment type="caution">
    <text evidence="2">The sequence shown here is derived from an EMBL/GenBank/DDBJ whole genome shotgun (WGS) entry which is preliminary data.</text>
</comment>
<accession>E5XP70</accession>
<dbReference type="Pfam" id="PF11716">
    <property type="entry name" value="MDMPI_N"/>
    <property type="match status" value="1"/>
</dbReference>
<dbReference type="HOGENOM" id="CLU_1287934_0_0_11"/>
<dbReference type="NCBIfam" id="TIGR03085">
    <property type="entry name" value="TIGR03085 family metal-binding protein"/>
    <property type="match status" value="1"/>
</dbReference>
<reference evidence="2 3" key="1">
    <citation type="journal article" date="2011" name="Stand. Genomic Sci.">
        <title>High quality draft genome sequence of Segniliparus rugosus CDC 945(T)= (ATCC BAA-974(T)).</title>
        <authorList>
            <person name="Earl A.M."/>
            <person name="Desjardins C.A."/>
            <person name="Fitzgerald M.G."/>
            <person name="Arachchi H.M."/>
            <person name="Zeng Q."/>
            <person name="Mehta T."/>
            <person name="Griggs A."/>
            <person name="Birren B.W."/>
            <person name="Toney N.C."/>
            <person name="Carr J."/>
            <person name="Posey J."/>
            <person name="Butler W.R."/>
        </authorList>
    </citation>
    <scope>NUCLEOTIDE SEQUENCE [LARGE SCALE GENOMIC DNA]</scope>
    <source>
        <strain evidence="3">ATCC BAA-974 / DSM 45345 / CCUG 50838 / CIP 108380 / JCM 13579 / CDC 945</strain>
    </source>
</reference>
<proteinExistence type="predicted"/>
<dbReference type="OrthoDB" id="3268903at2"/>
<protein>
    <submittedName>
        <fullName evidence="2">TIGR03085 family protein</fullName>
    </submittedName>
</protein>
<sequence length="208" mass="21954">MTFSQNERAGLVRAAQTAGPDAPTLCEGWTVRDLVAHLVLRESLRFDNAAGIAVPMLAARTARAQQKVAERGWESLLDAVAGGPPWYTPFALVDRAANLVEMFIHHEDILRAQPGHRPRTATPGLRKALARPMRLMGAVALQKTPGSVTLSTPQGAVLARGGQGGEPVAVTGEIEELVLFAYGRKPVTVALDGSEAAKAAVLAAPRGI</sequence>
<feature type="domain" description="Mycothiol-dependent maleylpyruvate isomerase metal-binding" evidence="1">
    <location>
        <begin position="9"/>
        <end position="101"/>
    </location>
</feature>
<keyword evidence="3" id="KW-1185">Reference proteome</keyword>
<gene>
    <name evidence="2" type="ORF">HMPREF9336_01291</name>
</gene>
<dbReference type="NCBIfam" id="TIGR03083">
    <property type="entry name" value="maleylpyruvate isomerase family mycothiol-dependent enzyme"/>
    <property type="match status" value="1"/>
</dbReference>
<dbReference type="Gene3D" id="1.20.120.450">
    <property type="entry name" value="dinb family like domain"/>
    <property type="match status" value="1"/>
</dbReference>
<dbReference type="InterPro" id="IPR024344">
    <property type="entry name" value="MDMPI_metal-binding"/>
</dbReference>
<evidence type="ECO:0000313" key="2">
    <source>
        <dbReference type="EMBL" id="EFV13852.1"/>
    </source>
</evidence>